<dbReference type="EMBL" id="FUEG01000005">
    <property type="protein sequence ID" value="SJL04507.1"/>
    <property type="molecule type" value="Genomic_DNA"/>
</dbReference>
<reference evidence="3" key="1">
    <citation type="journal article" date="2017" name="Nat. Ecol. Evol.">
        <title>Genome expansion and lineage-specific genetic innovations in the forest pathogenic fungi Armillaria.</title>
        <authorList>
            <person name="Sipos G."/>
            <person name="Prasanna A.N."/>
            <person name="Walter M.C."/>
            <person name="O'Connor E."/>
            <person name="Balint B."/>
            <person name="Krizsan K."/>
            <person name="Kiss B."/>
            <person name="Hess J."/>
            <person name="Varga T."/>
            <person name="Slot J."/>
            <person name="Riley R."/>
            <person name="Boka B."/>
            <person name="Rigling D."/>
            <person name="Barry K."/>
            <person name="Lee J."/>
            <person name="Mihaltcheva S."/>
            <person name="LaButti K."/>
            <person name="Lipzen A."/>
            <person name="Waldron R."/>
            <person name="Moloney N.M."/>
            <person name="Sperisen C."/>
            <person name="Kredics L."/>
            <person name="Vagvoelgyi C."/>
            <person name="Patrignani A."/>
            <person name="Fitzpatrick D."/>
            <person name="Nagy I."/>
            <person name="Doyle S."/>
            <person name="Anderson J.B."/>
            <person name="Grigoriev I.V."/>
            <person name="Gueldener U."/>
            <person name="Muensterkoetter M."/>
            <person name="Nagy L.G."/>
        </authorList>
    </citation>
    <scope>NUCLEOTIDE SEQUENCE [LARGE SCALE GENOMIC DNA]</scope>
    <source>
        <strain evidence="3">C18/9</strain>
    </source>
</reference>
<evidence type="ECO:0000313" key="2">
    <source>
        <dbReference type="EMBL" id="SJL04507.1"/>
    </source>
</evidence>
<sequence>MKPNTELNSTSLVAQLPQTRDEGSSKRRTTSSYAQRRVGTRSKRDFFGNFGFTSSRPSYSPRDRIPHLVQHRYDPSIPEPEVNSRIPQVLPSGRGLNGKNDQTIEQRLKMPRGIPTIAGAVTSTRPAVIRLEDRAVVAPSLGPLGVPPRWQEKVRYIQDWIHDTHQATNNCSDEANHPCPSPPRASMRHKPLRSSSPLAIGAQPPTHPDLRRLDVPGSPKQPDPLNSSWTVLPRCLPTQSPICTWSSSRGFEYVGPIRRRLTLEYTKQTVERRRAELELQVAKVQLSSAETRRGARKALKLTKRGEFGIDYEKKGRDQVLHPWLSSIIILSSLSCNTQQDEIPDPIGFTFCTSLDRTTARN</sequence>
<evidence type="ECO:0000256" key="1">
    <source>
        <dbReference type="SAM" id="MobiDB-lite"/>
    </source>
</evidence>
<keyword evidence="3" id="KW-1185">Reference proteome</keyword>
<feature type="region of interest" description="Disordered" evidence="1">
    <location>
        <begin position="1"/>
        <end position="40"/>
    </location>
</feature>
<gene>
    <name evidence="2" type="ORF">ARMOST_07874</name>
</gene>
<dbReference type="AlphaFoldDB" id="A0A284R717"/>
<proteinExistence type="predicted"/>
<dbReference type="Proteomes" id="UP000219338">
    <property type="component" value="Unassembled WGS sequence"/>
</dbReference>
<evidence type="ECO:0000313" key="3">
    <source>
        <dbReference type="Proteomes" id="UP000219338"/>
    </source>
</evidence>
<feature type="compositionally biased region" description="Polar residues" evidence="1">
    <location>
        <begin position="1"/>
        <end position="18"/>
    </location>
</feature>
<protein>
    <submittedName>
        <fullName evidence="2">Uncharacterized protein</fullName>
    </submittedName>
</protein>
<organism evidence="2 3">
    <name type="scientific">Armillaria ostoyae</name>
    <name type="common">Armillaria root rot fungus</name>
    <dbReference type="NCBI Taxonomy" id="47428"/>
    <lineage>
        <taxon>Eukaryota</taxon>
        <taxon>Fungi</taxon>
        <taxon>Dikarya</taxon>
        <taxon>Basidiomycota</taxon>
        <taxon>Agaricomycotina</taxon>
        <taxon>Agaricomycetes</taxon>
        <taxon>Agaricomycetidae</taxon>
        <taxon>Agaricales</taxon>
        <taxon>Marasmiineae</taxon>
        <taxon>Physalacriaceae</taxon>
        <taxon>Armillaria</taxon>
    </lineage>
</organism>
<feature type="region of interest" description="Disordered" evidence="1">
    <location>
        <begin position="75"/>
        <end position="100"/>
    </location>
</feature>
<name>A0A284R717_ARMOS</name>
<accession>A0A284R717</accession>
<dbReference type="OrthoDB" id="3084450at2759"/>
<feature type="region of interest" description="Disordered" evidence="1">
    <location>
        <begin position="168"/>
        <end position="228"/>
    </location>
</feature>